<dbReference type="AlphaFoldDB" id="A0A1B2EXQ3"/>
<keyword evidence="2" id="KW-0732">Signal</keyword>
<dbReference type="PIRSF" id="PIRSF017082">
    <property type="entry name" value="YflP"/>
    <property type="match status" value="1"/>
</dbReference>
<dbReference type="OrthoDB" id="7374807at2"/>
<reference evidence="3" key="1">
    <citation type="submission" date="2016-07" db="EMBL/GenBank/DDBJ databases">
        <title>Microvirga ossetica sp. nov. a new species of rhizobia isolated from root nodules of the legume species Vicia alpestris Steven originated from North Ossetia region in the Caucasus.</title>
        <authorList>
            <person name="Safronova V.I."/>
            <person name="Kuznetsova I.G."/>
            <person name="Sazanova A.L."/>
            <person name="Belimov A."/>
            <person name="Andronov E."/>
            <person name="Osledkin Y.S."/>
            <person name="Onishchuk O.P."/>
            <person name="Kurchak O.N."/>
            <person name="Shaposhnikov A.I."/>
            <person name="Willems A."/>
            <person name="Tikhonovich I.A."/>
        </authorList>
    </citation>
    <scope>NUCLEOTIDE SEQUENCE [LARGE SCALE GENOMIC DNA]</scope>
    <source>
        <strain evidence="3">V5/3M</strain>
        <plasmid evidence="3">unnamed2</plasmid>
    </source>
</reference>
<evidence type="ECO:0000313" key="3">
    <source>
        <dbReference type="EMBL" id="ANY84712.1"/>
    </source>
</evidence>
<gene>
    <name evidence="3" type="ORF">BB934_41925</name>
</gene>
<dbReference type="KEGG" id="moc:BB934_41925"/>
<sequence>MLRRTLLIGAAALVGAGMSVGAGAFAQENYPTRPITLVVPYAPGGATDIIGRVVAEEVSNTIGQRVVVENRPGAAGSLGAAAVSRAEPDGYTLLMGALTSHSINMSLQAKPGFDLKKNFAPITLAGNVGLALVVNPAVEAKSVQELIALAKAQPGKLTYASAGAGSPQHLAGEMFNSMAGTKLVHAPYRGSGPAMTDMIGGHVQVMFDTIPSILPHVQGGKLRALGVTTQEPSEFMPGVPTVASQGLSGFEVGSWFGILAPAGMPEPILQKLNHEVVKALKAPKVIDAMRVQGVTPKPGTPEDASRLIDSEMQKWSELIKTTGVKAAE</sequence>
<dbReference type="Gene3D" id="3.40.190.150">
    <property type="entry name" value="Bordetella uptake gene, domain 1"/>
    <property type="match status" value="1"/>
</dbReference>
<evidence type="ECO:0000256" key="2">
    <source>
        <dbReference type="SAM" id="SignalP"/>
    </source>
</evidence>
<dbReference type="PANTHER" id="PTHR42928">
    <property type="entry name" value="TRICARBOXYLATE-BINDING PROTEIN"/>
    <property type="match status" value="1"/>
</dbReference>
<feature type="chain" id="PRO_5008536555" description="MFS transporter" evidence="2">
    <location>
        <begin position="27"/>
        <end position="328"/>
    </location>
</feature>
<dbReference type="RefSeq" id="WP_099515579.1">
    <property type="nucleotide sequence ID" value="NZ_CP016619.1"/>
</dbReference>
<geneLocation type="plasmid" evidence="3">
    <name>unnamed2</name>
</geneLocation>
<dbReference type="Pfam" id="PF03401">
    <property type="entry name" value="TctC"/>
    <property type="match status" value="1"/>
</dbReference>
<protein>
    <recommendedName>
        <fullName evidence="4">MFS transporter</fullName>
    </recommendedName>
</protein>
<dbReference type="InterPro" id="IPR042100">
    <property type="entry name" value="Bug_dom1"/>
</dbReference>
<dbReference type="SUPFAM" id="SSF53850">
    <property type="entry name" value="Periplasmic binding protein-like II"/>
    <property type="match status" value="1"/>
</dbReference>
<dbReference type="InterPro" id="IPR005064">
    <property type="entry name" value="BUG"/>
</dbReference>
<dbReference type="CDD" id="cd13578">
    <property type="entry name" value="PBP2_Bug27"/>
    <property type="match status" value="1"/>
</dbReference>
<proteinExistence type="inferred from homology"/>
<dbReference type="Gene3D" id="3.40.190.10">
    <property type="entry name" value="Periplasmic binding protein-like II"/>
    <property type="match status" value="1"/>
</dbReference>
<accession>A0A1B2EXQ3</accession>
<evidence type="ECO:0000256" key="1">
    <source>
        <dbReference type="ARBA" id="ARBA00006987"/>
    </source>
</evidence>
<keyword evidence="3" id="KW-0614">Plasmid</keyword>
<evidence type="ECO:0008006" key="4">
    <source>
        <dbReference type="Google" id="ProtNLM"/>
    </source>
</evidence>
<name>A0A1B2EXQ3_9HYPH</name>
<comment type="similarity">
    <text evidence="1">Belongs to the UPF0065 (bug) family.</text>
</comment>
<dbReference type="EMBL" id="CP016619">
    <property type="protein sequence ID" value="ANY84712.1"/>
    <property type="molecule type" value="Genomic_DNA"/>
</dbReference>
<organism evidence="3">
    <name type="scientific">Microvirga ossetica</name>
    <dbReference type="NCBI Taxonomy" id="1882682"/>
    <lineage>
        <taxon>Bacteria</taxon>
        <taxon>Pseudomonadati</taxon>
        <taxon>Pseudomonadota</taxon>
        <taxon>Alphaproteobacteria</taxon>
        <taxon>Hyphomicrobiales</taxon>
        <taxon>Methylobacteriaceae</taxon>
        <taxon>Microvirga</taxon>
    </lineage>
</organism>
<feature type="signal peptide" evidence="2">
    <location>
        <begin position="1"/>
        <end position="26"/>
    </location>
</feature>
<dbReference type="PANTHER" id="PTHR42928:SF5">
    <property type="entry name" value="BLR1237 PROTEIN"/>
    <property type="match status" value="1"/>
</dbReference>